<accession>A0ABR1LK32</accession>
<sequence>MASHAFRAAQQRAPDARITKNGPSPRKGRTFCAHCSDGLCWTIISSRLVQKGRINCRDSTYHTAPGRQCFQSGDGTVCGCKLNQVLVMWIGGLHLLGKSCKLRCQRKWQVHMNGCRRWTLCRGSICPHPPVVMLHLLCRNGISNALDKAQFHAVRKWKIKCRLRASGKLGNDDFPLSWSGWCCLCSRPGGDEDDQPDCASSALLFACGIGPELTLEPCFDHVPASPPHPDVPVGWSTGEPHTCASAVAARHDP</sequence>
<proteinExistence type="predicted"/>
<protein>
    <submittedName>
        <fullName evidence="2">Uncharacterized protein</fullName>
    </submittedName>
</protein>
<keyword evidence="3" id="KW-1185">Reference proteome</keyword>
<name>A0ABR1LK32_9PEZI</name>
<evidence type="ECO:0000313" key="3">
    <source>
        <dbReference type="Proteomes" id="UP001360953"/>
    </source>
</evidence>
<feature type="region of interest" description="Disordered" evidence="1">
    <location>
        <begin position="1"/>
        <end position="26"/>
    </location>
</feature>
<evidence type="ECO:0000313" key="2">
    <source>
        <dbReference type="EMBL" id="KAK7535085.1"/>
    </source>
</evidence>
<comment type="caution">
    <text evidence="2">The sequence shown here is derived from an EMBL/GenBank/DDBJ whole genome shotgun (WGS) entry which is preliminary data.</text>
</comment>
<dbReference type="GeneID" id="92029142"/>
<evidence type="ECO:0000256" key="1">
    <source>
        <dbReference type="SAM" id="MobiDB-lite"/>
    </source>
</evidence>
<dbReference type="RefSeq" id="XP_066653810.1">
    <property type="nucleotide sequence ID" value="XM_066796236.1"/>
</dbReference>
<organism evidence="2 3">
    <name type="scientific">Phyllosticta citribraziliensis</name>
    <dbReference type="NCBI Taxonomy" id="989973"/>
    <lineage>
        <taxon>Eukaryota</taxon>
        <taxon>Fungi</taxon>
        <taxon>Dikarya</taxon>
        <taxon>Ascomycota</taxon>
        <taxon>Pezizomycotina</taxon>
        <taxon>Dothideomycetes</taxon>
        <taxon>Dothideomycetes incertae sedis</taxon>
        <taxon>Botryosphaeriales</taxon>
        <taxon>Phyllostictaceae</taxon>
        <taxon>Phyllosticta</taxon>
    </lineage>
</organism>
<reference evidence="2 3" key="1">
    <citation type="submission" date="2024-04" db="EMBL/GenBank/DDBJ databases">
        <title>Phyllosticta paracitricarpa is synonymous to the EU quarantine fungus P. citricarpa based on phylogenomic analyses.</title>
        <authorList>
            <consortium name="Lawrence Berkeley National Laboratory"/>
            <person name="Van ingen-buijs V.A."/>
            <person name="Van westerhoven A.C."/>
            <person name="Haridas S."/>
            <person name="Skiadas P."/>
            <person name="Martin F."/>
            <person name="Groenewald J.Z."/>
            <person name="Crous P.W."/>
            <person name="Seidl M.F."/>
        </authorList>
    </citation>
    <scope>NUCLEOTIDE SEQUENCE [LARGE SCALE GENOMIC DNA]</scope>
    <source>
        <strain evidence="2 3">CPC 17464</strain>
    </source>
</reference>
<dbReference type="EMBL" id="JBBPEH010000008">
    <property type="protein sequence ID" value="KAK7535085.1"/>
    <property type="molecule type" value="Genomic_DNA"/>
</dbReference>
<dbReference type="Proteomes" id="UP001360953">
    <property type="component" value="Unassembled WGS sequence"/>
</dbReference>
<gene>
    <name evidence="2" type="ORF">J3D65DRAFT_437701</name>
</gene>